<gene>
    <name evidence="11" type="ORF">J9253_00010</name>
</gene>
<evidence type="ECO:0000256" key="7">
    <source>
        <dbReference type="ARBA" id="ARBA00023172"/>
    </source>
</evidence>
<reference evidence="11 12" key="1">
    <citation type="submission" date="2021-04" db="EMBL/GenBank/DDBJ databases">
        <title>Genomics, taxonomy and metabolism of representatives of sulfur bacteria of the genus Thiothrix: Thiothrix fructosivorans QT, Thiothrix unzii A1T and three new species, Thiothrix subterranea sp. nov., Thiothrix litoralis sp. nov. and 'Candidatus Thiothrix anitrata' sp. nov.</title>
        <authorList>
            <person name="Ravin N.V."/>
            <person name="Smolyakov D."/>
            <person name="Rudenko T.S."/>
            <person name="Mardanov A.V."/>
            <person name="Beletsky A.V."/>
            <person name="Markov N.D."/>
            <person name="Fomenkov A.I."/>
            <person name="Roberts R.J."/>
            <person name="Karnachuk O.V."/>
            <person name="Novikov A."/>
            <person name="Grabovich M.Y."/>
        </authorList>
    </citation>
    <scope>NUCLEOTIDE SEQUENCE [LARGE SCALE GENOMIC DNA]</scope>
    <source>
        <strain evidence="11 12">AS</strain>
    </source>
</reference>
<dbReference type="PANTHER" id="PTHR30405:SF25">
    <property type="entry name" value="RNA-GUIDED DNA ENDONUCLEASE INSQ-RELATED"/>
    <property type="match status" value="1"/>
</dbReference>
<dbReference type="InterPro" id="IPR021027">
    <property type="entry name" value="Transposase_put_HTH"/>
</dbReference>
<dbReference type="InterPro" id="IPR001959">
    <property type="entry name" value="Transposase"/>
</dbReference>
<dbReference type="EMBL" id="CP072801">
    <property type="protein sequence ID" value="QTR46388.1"/>
    <property type="molecule type" value="Genomic_DNA"/>
</dbReference>
<evidence type="ECO:0000256" key="1">
    <source>
        <dbReference type="ARBA" id="ARBA00008761"/>
    </source>
</evidence>
<dbReference type="RefSeq" id="WP_210222724.1">
    <property type="nucleotide sequence ID" value="NZ_CP072801.1"/>
</dbReference>
<dbReference type="SUPFAM" id="SSF48695">
    <property type="entry name" value="Multiheme cytochromes"/>
    <property type="match status" value="1"/>
</dbReference>
<feature type="domain" description="Cas12f1-like TNB" evidence="9">
    <location>
        <begin position="306"/>
        <end position="372"/>
    </location>
</feature>
<keyword evidence="7" id="KW-0233">DNA recombination</keyword>
<comment type="similarity">
    <text evidence="2">In the N-terminal section; belongs to the transposase 2 family.</text>
</comment>
<feature type="domain" description="Transposase putative helix-turn-helix" evidence="10">
    <location>
        <begin position="1"/>
        <end position="48"/>
    </location>
</feature>
<evidence type="ECO:0000256" key="2">
    <source>
        <dbReference type="ARBA" id="ARBA00011044"/>
    </source>
</evidence>
<dbReference type="InterPro" id="IPR010095">
    <property type="entry name" value="Cas12f1-like_TNB"/>
</dbReference>
<protein>
    <submittedName>
        <fullName evidence="11">Transposase</fullName>
    </submittedName>
</protein>
<dbReference type="Pfam" id="PF12323">
    <property type="entry name" value="HTH_OrfB_IS605"/>
    <property type="match status" value="1"/>
</dbReference>
<keyword evidence="6" id="KW-0238">DNA-binding</keyword>
<feature type="domain" description="Probable transposase IS891/IS1136/IS1341" evidence="8">
    <location>
        <begin position="166"/>
        <end position="279"/>
    </location>
</feature>
<keyword evidence="3" id="KW-0815">Transposition</keyword>
<evidence type="ECO:0000259" key="9">
    <source>
        <dbReference type="Pfam" id="PF07282"/>
    </source>
</evidence>
<evidence type="ECO:0000256" key="3">
    <source>
        <dbReference type="ARBA" id="ARBA00022578"/>
    </source>
</evidence>
<dbReference type="PANTHER" id="PTHR30405">
    <property type="entry name" value="TRANSPOSASE"/>
    <property type="match status" value="1"/>
</dbReference>
<dbReference type="InterPro" id="IPR051399">
    <property type="entry name" value="RNA-guided_DNA_endo/Transpos"/>
</dbReference>
<proteinExistence type="inferred from homology"/>
<accession>A0ABX7WVU5</accession>
<organism evidence="11 12">
    <name type="scientific">Thiothrix litoralis</name>
    <dbReference type="NCBI Taxonomy" id="2891210"/>
    <lineage>
        <taxon>Bacteria</taxon>
        <taxon>Pseudomonadati</taxon>
        <taxon>Pseudomonadota</taxon>
        <taxon>Gammaproteobacteria</taxon>
        <taxon>Thiotrichales</taxon>
        <taxon>Thiotrichaceae</taxon>
        <taxon>Thiothrix</taxon>
    </lineage>
</organism>
<dbReference type="InterPro" id="IPR036280">
    <property type="entry name" value="Multihaem_cyt_sf"/>
</dbReference>
<keyword evidence="5" id="KW-0862">Zinc</keyword>
<evidence type="ECO:0000256" key="4">
    <source>
        <dbReference type="ARBA" id="ARBA00022723"/>
    </source>
</evidence>
<keyword evidence="4" id="KW-0479">Metal-binding</keyword>
<dbReference type="Pfam" id="PF07282">
    <property type="entry name" value="Cas12f1-like_TNB"/>
    <property type="match status" value="1"/>
</dbReference>
<evidence type="ECO:0000313" key="11">
    <source>
        <dbReference type="EMBL" id="QTR46388.1"/>
    </source>
</evidence>
<comment type="similarity">
    <text evidence="1">In the C-terminal section; belongs to the transposase 35 family.</text>
</comment>
<evidence type="ECO:0000259" key="8">
    <source>
        <dbReference type="Pfam" id="PF01385"/>
    </source>
</evidence>
<name>A0ABX7WVU5_9GAMM</name>
<evidence type="ECO:0000256" key="6">
    <source>
        <dbReference type="ARBA" id="ARBA00023125"/>
    </source>
</evidence>
<evidence type="ECO:0000256" key="5">
    <source>
        <dbReference type="ARBA" id="ARBA00022833"/>
    </source>
</evidence>
<keyword evidence="12" id="KW-1185">Reference proteome</keyword>
<evidence type="ECO:0000259" key="10">
    <source>
        <dbReference type="Pfam" id="PF12323"/>
    </source>
</evidence>
<dbReference type="Pfam" id="PF01385">
    <property type="entry name" value="OrfB_IS605"/>
    <property type="match status" value="1"/>
</dbReference>
<evidence type="ECO:0000313" key="12">
    <source>
        <dbReference type="Proteomes" id="UP000672039"/>
    </source>
</evidence>
<sequence length="403" mass="45875">MQRLQAFKYELKPAGEQQRHLRRYAGSCRFVYNKALALQQANREAGKKFIGYVAMAKHLTAWRNGTETPWLKDAPVHPLQHALKDLDKAYQNFFAKRADFPRFKRKGSGDSFRCPDPKQIKLDQSNDRIFLPKLGWIRYRNSRDVLGELRNVTVSSKGSKWFVSIQTQREVEKIASQATTAIGIDLGIARFATFSNDQYIEPRNSFKTKAAKLAKYQRRMAHKQKFSNNWKKAKANVQKIHTQIANARRDFLHKATTTLSQNHALVFIEDLQVRHMSKSAAGTAENPGKHVAAKSGLNKAILDQGWGEFRRQLDYKMAWNGGMLFAVPPHYTSQECPECHHITADNRQTQATFVCVQCHYENHADVVGAINVLERGYRLLACGDAALSRSVKQEPTEVSQLSS</sequence>
<dbReference type="NCBIfam" id="NF040570">
    <property type="entry name" value="guided_TnpB"/>
    <property type="match status" value="1"/>
</dbReference>
<dbReference type="Proteomes" id="UP000672039">
    <property type="component" value="Chromosome"/>
</dbReference>